<dbReference type="AlphaFoldDB" id="F5ZFA4"/>
<evidence type="ECO:0000313" key="1">
    <source>
        <dbReference type="EMBL" id="AEF04960.1"/>
    </source>
</evidence>
<dbReference type="Pfam" id="PF07277">
    <property type="entry name" value="SapC"/>
    <property type="match status" value="1"/>
</dbReference>
<keyword evidence="2" id="KW-1185">Reference proteome</keyword>
<dbReference type="Proteomes" id="UP000000683">
    <property type="component" value="Chromosome"/>
</dbReference>
<name>F5ZFA4_ALTNA</name>
<gene>
    <name evidence="1" type="ordered locus">ambt_17290</name>
</gene>
<evidence type="ECO:0000313" key="2">
    <source>
        <dbReference type="Proteomes" id="UP000000683"/>
    </source>
</evidence>
<proteinExistence type="predicted"/>
<dbReference type="InterPro" id="IPR010836">
    <property type="entry name" value="SapC"/>
</dbReference>
<accession>F5ZFA4</accession>
<protein>
    <submittedName>
        <fullName evidence="1">Uncharacterized protein</fullName>
    </submittedName>
</protein>
<dbReference type="KEGG" id="alt:ambt_17290"/>
<reference evidence="1 2" key="1">
    <citation type="journal article" date="2011" name="J. Bacteriol.">
        <title>Complete genome sequence of the polycyclic aromatic hydrocarbon-degrading bacterium Alteromonas sp. strain SN2.</title>
        <authorList>
            <person name="Jin H.M."/>
            <person name="Jeong H."/>
            <person name="Moon E.J."/>
            <person name="Math R.K."/>
            <person name="Lee K."/>
            <person name="Kim H.J."/>
            <person name="Jeon C.O."/>
            <person name="Oh T.K."/>
            <person name="Kim J.F."/>
        </authorList>
    </citation>
    <scope>NUCLEOTIDE SEQUENCE [LARGE SCALE GENOMIC DNA]</scope>
    <source>
        <strain evidence="2">JCM 17741 / KACC 18427 / KCTC 11700BP / SN2</strain>
    </source>
</reference>
<dbReference type="HOGENOM" id="CLU_2912231_0_0_6"/>
<sequence length="61" mass="6872">MTINEDKLAQLNADIIHQLHTQGLLMAINAMMLSLRQYNRLVQLTKNANNPVVKIGLKTTN</sequence>
<dbReference type="EMBL" id="CP002339">
    <property type="protein sequence ID" value="AEF04960.1"/>
    <property type="molecule type" value="Genomic_DNA"/>
</dbReference>
<organism evidence="1 2">
    <name type="scientific">Alteromonas naphthalenivorans</name>
    <dbReference type="NCBI Taxonomy" id="715451"/>
    <lineage>
        <taxon>Bacteria</taxon>
        <taxon>Pseudomonadati</taxon>
        <taxon>Pseudomonadota</taxon>
        <taxon>Gammaproteobacteria</taxon>
        <taxon>Alteromonadales</taxon>
        <taxon>Alteromonadaceae</taxon>
        <taxon>Alteromonas/Salinimonas group</taxon>
        <taxon>Alteromonas</taxon>
    </lineage>
</organism>